<dbReference type="InParanoid" id="A0A1E7FXN5"/>
<organism evidence="2 3">
    <name type="scientific">Fragilariopsis cylindrus CCMP1102</name>
    <dbReference type="NCBI Taxonomy" id="635003"/>
    <lineage>
        <taxon>Eukaryota</taxon>
        <taxon>Sar</taxon>
        <taxon>Stramenopiles</taxon>
        <taxon>Ochrophyta</taxon>
        <taxon>Bacillariophyta</taxon>
        <taxon>Bacillariophyceae</taxon>
        <taxon>Bacillariophycidae</taxon>
        <taxon>Bacillariales</taxon>
        <taxon>Bacillariaceae</taxon>
        <taxon>Fragilariopsis</taxon>
    </lineage>
</organism>
<dbReference type="AlphaFoldDB" id="A0A1E7FXN5"/>
<reference evidence="2 3" key="1">
    <citation type="submission" date="2016-09" db="EMBL/GenBank/DDBJ databases">
        <title>Extensive genetic diversity and differential bi-allelic expression allows diatom success in the polar Southern Ocean.</title>
        <authorList>
            <consortium name="DOE Joint Genome Institute"/>
            <person name="Mock T."/>
            <person name="Otillar R.P."/>
            <person name="Strauss J."/>
            <person name="Dupont C."/>
            <person name="Frickenhaus S."/>
            <person name="Maumus F."/>
            <person name="Mcmullan M."/>
            <person name="Sanges R."/>
            <person name="Schmutz J."/>
            <person name="Toseland A."/>
            <person name="Valas R."/>
            <person name="Veluchamy A."/>
            <person name="Ward B.J."/>
            <person name="Allen A."/>
            <person name="Barry K."/>
            <person name="Falciatore A."/>
            <person name="Ferrante M."/>
            <person name="Fortunato A.E."/>
            <person name="Gloeckner G."/>
            <person name="Gruber A."/>
            <person name="Hipkin R."/>
            <person name="Janech M."/>
            <person name="Kroth P."/>
            <person name="Leese F."/>
            <person name="Lindquist E."/>
            <person name="Lyon B.R."/>
            <person name="Martin J."/>
            <person name="Mayer C."/>
            <person name="Parker M."/>
            <person name="Quesneville H."/>
            <person name="Raymond J."/>
            <person name="Uhlig C."/>
            <person name="Valentin K.U."/>
            <person name="Worden A.Z."/>
            <person name="Armbrust E.V."/>
            <person name="Bowler C."/>
            <person name="Green B."/>
            <person name="Moulton V."/>
            <person name="Van Oosterhout C."/>
            <person name="Grigoriev I."/>
        </authorList>
    </citation>
    <scope>NUCLEOTIDE SEQUENCE [LARGE SCALE GENOMIC DNA]</scope>
    <source>
        <strain evidence="2 3">CCMP1102</strain>
    </source>
</reference>
<proteinExistence type="predicted"/>
<evidence type="ECO:0000313" key="3">
    <source>
        <dbReference type="Proteomes" id="UP000095751"/>
    </source>
</evidence>
<accession>A0A1E7FXN5</accession>
<evidence type="ECO:0000313" key="2">
    <source>
        <dbReference type="EMBL" id="OEU22896.1"/>
    </source>
</evidence>
<dbReference type="Proteomes" id="UP000095751">
    <property type="component" value="Unassembled WGS sequence"/>
</dbReference>
<keyword evidence="1" id="KW-0732">Signal</keyword>
<feature type="chain" id="PRO_5009193712" description="PS II complex 12 kDa extrinsic protein" evidence="1">
    <location>
        <begin position="30"/>
        <end position="191"/>
    </location>
</feature>
<dbReference type="KEGG" id="fcy:FRACYDRAFT_267416"/>
<name>A0A1E7FXN5_9STRA</name>
<gene>
    <name evidence="2" type="ORF">FRACYDRAFT_267416</name>
</gene>
<keyword evidence="3" id="KW-1185">Reference proteome</keyword>
<feature type="signal peptide" evidence="1">
    <location>
        <begin position="1"/>
        <end position="29"/>
    </location>
</feature>
<evidence type="ECO:0000256" key="1">
    <source>
        <dbReference type="SAM" id="SignalP"/>
    </source>
</evidence>
<evidence type="ECO:0008006" key="4">
    <source>
        <dbReference type="Google" id="ProtNLM"/>
    </source>
</evidence>
<sequence length="191" mass="20730">MTKSVSSFGVIFLLNALLVPALLIGFVSAYSPTTSRRTFFTKTLATVTTAAATTTTTAVVVVTTVVTPFDEAHAIDGVISSKYCAYGQGEDCEDLAEGNTYIQELQRKSAANKDVNVRDAENAYYAKNYPGWFETVGKTMIRKESDGSFIIVDDVELAKLKAQNLIGTVQPRTLGGRVVDMTQKPTLVLRE</sequence>
<dbReference type="OrthoDB" id="43448at2759"/>
<dbReference type="EMBL" id="KV784353">
    <property type="protein sequence ID" value="OEU22896.1"/>
    <property type="molecule type" value="Genomic_DNA"/>
</dbReference>
<protein>
    <recommendedName>
        <fullName evidence="4">PS II complex 12 kDa extrinsic protein</fullName>
    </recommendedName>
</protein>